<accession>A0A3G4ZKQ1</accession>
<organism evidence="1">
    <name type="scientific">Terrestrivirus sp</name>
    <dbReference type="NCBI Taxonomy" id="2487775"/>
    <lineage>
        <taxon>Viruses</taxon>
        <taxon>Varidnaviria</taxon>
        <taxon>Bamfordvirae</taxon>
        <taxon>Nucleocytoviricota</taxon>
        <taxon>Megaviricetes</taxon>
        <taxon>Imitervirales</taxon>
        <taxon>Mimiviridae</taxon>
        <taxon>Klosneuvirinae</taxon>
    </lineage>
</organism>
<sequence length="115" mass="13512">MNAYDEMKARWAVEEAELEARMKAMKKAHFEEAKERAVKARKDWEPIYAQLKIQKNQLAELRKANQGNLTSESESEAIIKCEEILADLEMEEKKKSHEMIAFEGFFSAWNMYPPR</sequence>
<dbReference type="EMBL" id="MK071979">
    <property type="protein sequence ID" value="AYV75410.1"/>
    <property type="molecule type" value="Genomic_DNA"/>
</dbReference>
<name>A0A3G4ZKQ1_9VIRU</name>
<proteinExistence type="predicted"/>
<reference evidence="1" key="1">
    <citation type="submission" date="2018-10" db="EMBL/GenBank/DDBJ databases">
        <title>Hidden diversity of soil giant viruses.</title>
        <authorList>
            <person name="Schulz F."/>
            <person name="Alteio L."/>
            <person name="Goudeau D."/>
            <person name="Ryan E.M."/>
            <person name="Malmstrom R.R."/>
            <person name="Blanchard J."/>
            <person name="Woyke T."/>
        </authorList>
    </citation>
    <scope>NUCLEOTIDE SEQUENCE</scope>
    <source>
        <strain evidence="1">TEV1</strain>
    </source>
</reference>
<evidence type="ECO:0000313" key="1">
    <source>
        <dbReference type="EMBL" id="AYV75410.1"/>
    </source>
</evidence>
<protein>
    <submittedName>
        <fullName evidence="1">Uncharacterized protein</fullName>
    </submittedName>
</protein>
<gene>
    <name evidence="1" type="ORF">Terrestrivirus1_284</name>
</gene>